<feature type="transmembrane region" description="Helical" evidence="1">
    <location>
        <begin position="180"/>
        <end position="198"/>
    </location>
</feature>
<accession>K9WRA5</accession>
<evidence type="ECO:0000313" key="3">
    <source>
        <dbReference type="Proteomes" id="UP000010471"/>
    </source>
</evidence>
<sequence>MVKTTPTTTDEEATNDTPKREENDFYAIVGRIISMGVKIIGVIPYAIATVFDNFIGQDKPGIKVLGGILLIGGVVMSADAFFQMFGGKPLFPFFEPPNAWIGIGWLWVWTKVNFWAAVVVSVAVMWVESYAIRGKNLNEAKRGYEEIKHHTVPEKNKATVDLVEVRRKEYKRAGMNERSVLGLFILFVVLLDIISAFVSRNPLGQPPLLLLGMVGYNACTILAGEVGYALWRRANGHN</sequence>
<feature type="transmembrane region" description="Helical" evidence="1">
    <location>
        <begin position="25"/>
        <end position="52"/>
    </location>
</feature>
<dbReference type="Proteomes" id="UP000010471">
    <property type="component" value="Plasmid pMIC7113.06"/>
</dbReference>
<organism evidence="2 3">
    <name type="scientific">Allocoleopsis franciscana PCC 7113</name>
    <dbReference type="NCBI Taxonomy" id="1173027"/>
    <lineage>
        <taxon>Bacteria</taxon>
        <taxon>Bacillati</taxon>
        <taxon>Cyanobacteriota</taxon>
        <taxon>Cyanophyceae</taxon>
        <taxon>Coleofasciculales</taxon>
        <taxon>Coleofasciculaceae</taxon>
        <taxon>Allocoleopsis</taxon>
        <taxon>Allocoleopsis franciscana</taxon>
    </lineage>
</organism>
<reference evidence="2 3" key="1">
    <citation type="submission" date="2012-06" db="EMBL/GenBank/DDBJ databases">
        <title>Finished plasmid 6 of genome of Microcoleus sp. PCC 7113.</title>
        <authorList>
            <consortium name="US DOE Joint Genome Institute"/>
            <person name="Gugger M."/>
            <person name="Coursin T."/>
            <person name="Rippka R."/>
            <person name="Tandeau De Marsac N."/>
            <person name="Huntemann M."/>
            <person name="Wei C.-L."/>
            <person name="Han J."/>
            <person name="Detter J.C."/>
            <person name="Han C."/>
            <person name="Tapia R."/>
            <person name="Chen A."/>
            <person name="Kyrpides N."/>
            <person name="Mavromatis K."/>
            <person name="Markowitz V."/>
            <person name="Szeto E."/>
            <person name="Ivanova N."/>
            <person name="Pagani I."/>
            <person name="Pati A."/>
            <person name="Goodwin L."/>
            <person name="Nordberg H.P."/>
            <person name="Cantor M.N."/>
            <person name="Hua S.X."/>
            <person name="Woyke T."/>
            <person name="Kerfeld C.A."/>
        </authorList>
    </citation>
    <scope>NUCLEOTIDE SEQUENCE [LARGE SCALE GENOMIC DNA]</scope>
    <source>
        <strain evidence="2 3">PCC 7113</strain>
        <plasmid evidence="2 3">pMIC7113.06</plasmid>
    </source>
</reference>
<dbReference type="HOGENOM" id="CLU_1188181_0_0_3"/>
<feature type="transmembrane region" description="Helical" evidence="1">
    <location>
        <begin position="210"/>
        <end position="231"/>
    </location>
</feature>
<name>K9WRA5_9CYAN</name>
<dbReference type="OrthoDB" id="509881at2"/>
<dbReference type="KEGG" id="mic:Mic7113_6758"/>
<protein>
    <submittedName>
        <fullName evidence="2">Uncharacterized protein</fullName>
    </submittedName>
</protein>
<keyword evidence="1" id="KW-1133">Transmembrane helix</keyword>
<proteinExistence type="predicted"/>
<feature type="transmembrane region" description="Helical" evidence="1">
    <location>
        <begin position="105"/>
        <end position="127"/>
    </location>
</feature>
<keyword evidence="2" id="KW-0614">Plasmid</keyword>
<keyword evidence="1" id="KW-0472">Membrane</keyword>
<dbReference type="RefSeq" id="WP_015186327.1">
    <property type="nucleotide sequence ID" value="NC_019742.1"/>
</dbReference>
<evidence type="ECO:0000313" key="2">
    <source>
        <dbReference type="EMBL" id="AFZ22319.1"/>
    </source>
</evidence>
<dbReference type="AlphaFoldDB" id="K9WRA5"/>
<keyword evidence="1" id="KW-0812">Transmembrane</keyword>
<evidence type="ECO:0000256" key="1">
    <source>
        <dbReference type="SAM" id="Phobius"/>
    </source>
</evidence>
<dbReference type="EMBL" id="CP003636">
    <property type="protein sequence ID" value="AFZ22319.1"/>
    <property type="molecule type" value="Genomic_DNA"/>
</dbReference>
<geneLocation type="plasmid" evidence="2 3">
    <name>pMIC7113.06</name>
</geneLocation>
<keyword evidence="3" id="KW-1185">Reference proteome</keyword>
<feature type="transmembrane region" description="Helical" evidence="1">
    <location>
        <begin position="64"/>
        <end position="85"/>
    </location>
</feature>
<gene>
    <name evidence="2" type="ORF">Mic7113_6758</name>
</gene>